<organism evidence="2 3">
    <name type="scientific">Oligosphaera ethanolica</name>
    <dbReference type="NCBI Taxonomy" id="760260"/>
    <lineage>
        <taxon>Bacteria</taxon>
        <taxon>Pseudomonadati</taxon>
        <taxon>Lentisphaerota</taxon>
        <taxon>Oligosphaeria</taxon>
        <taxon>Oligosphaerales</taxon>
        <taxon>Oligosphaeraceae</taxon>
        <taxon>Oligosphaera</taxon>
    </lineage>
</organism>
<evidence type="ECO:0000313" key="3">
    <source>
        <dbReference type="Proteomes" id="UP001238163"/>
    </source>
</evidence>
<keyword evidence="3" id="KW-1185">Reference proteome</keyword>
<protein>
    <submittedName>
        <fullName evidence="2">Uncharacterized protein</fullName>
    </submittedName>
</protein>
<feature type="region of interest" description="Disordered" evidence="1">
    <location>
        <begin position="1"/>
        <end position="22"/>
    </location>
</feature>
<accession>A0AAE3VHI1</accession>
<reference evidence="2" key="1">
    <citation type="submission" date="2023-07" db="EMBL/GenBank/DDBJ databases">
        <title>Genomic Encyclopedia of Type Strains, Phase IV (KMG-IV): sequencing the most valuable type-strain genomes for metagenomic binning, comparative biology and taxonomic classification.</title>
        <authorList>
            <person name="Goeker M."/>
        </authorList>
    </citation>
    <scope>NUCLEOTIDE SEQUENCE</scope>
    <source>
        <strain evidence="2">DSM 24202</strain>
    </source>
</reference>
<proteinExistence type="predicted"/>
<dbReference type="RefSeq" id="WP_307261917.1">
    <property type="nucleotide sequence ID" value="NZ_JAUSVL010000001.1"/>
</dbReference>
<dbReference type="EMBL" id="JAUSVL010000001">
    <property type="protein sequence ID" value="MDQ0290408.1"/>
    <property type="molecule type" value="Genomic_DNA"/>
</dbReference>
<dbReference type="Proteomes" id="UP001238163">
    <property type="component" value="Unassembled WGS sequence"/>
</dbReference>
<comment type="caution">
    <text evidence="2">The sequence shown here is derived from an EMBL/GenBank/DDBJ whole genome shotgun (WGS) entry which is preliminary data.</text>
</comment>
<name>A0AAE3VHI1_9BACT</name>
<evidence type="ECO:0000256" key="1">
    <source>
        <dbReference type="SAM" id="MobiDB-lite"/>
    </source>
</evidence>
<evidence type="ECO:0000313" key="2">
    <source>
        <dbReference type="EMBL" id="MDQ0290408.1"/>
    </source>
</evidence>
<dbReference type="AlphaFoldDB" id="A0AAE3VHI1"/>
<sequence>MLIGANPFGGFSHQSAERSEGMKRYHTPERILETWERAWQAGINAFVTNNETPHVVQSVERYRAAGGPMQWLAQVSFRTIGSMEKAIDQVVAGGCRALYVHGALTDALYEKQDAATLRAWVSYAQSKGLPVGVAAHAVEAHYWVHELDLVDFHVVPFFNCGSVHTTGGDRFRLEDVFRATELIRFLPKPCIAYKILGAGRLDAAMGIEYALRHIKPGDVINVGINRQDRDDMVEFDVALVERVLKELPA</sequence>
<gene>
    <name evidence="2" type="ORF">J3R75_002515</name>
</gene>